<feature type="transmembrane region" description="Helical" evidence="8">
    <location>
        <begin position="47"/>
        <end position="69"/>
    </location>
</feature>
<evidence type="ECO:0000256" key="6">
    <source>
        <dbReference type="ARBA" id="ARBA00022989"/>
    </source>
</evidence>
<feature type="transmembrane region" description="Helical" evidence="8">
    <location>
        <begin position="81"/>
        <end position="103"/>
    </location>
</feature>
<dbReference type="KEGG" id="pcor:KS4_21320"/>
<dbReference type="EMBL" id="CP036425">
    <property type="protein sequence ID" value="QDU34070.1"/>
    <property type="molecule type" value="Genomic_DNA"/>
</dbReference>
<dbReference type="Pfam" id="PF01925">
    <property type="entry name" value="TauE"/>
    <property type="match status" value="1"/>
</dbReference>
<keyword evidence="5 8" id="KW-0812">Transmembrane</keyword>
<sequence length="263" mass="28318">MFDFLPTTIPLSIVITILAIAAIIIGISKSGFGGSTGVIATPLVANLLPIEQTLGFMLPILMIADIIAIKQHWNNQSWKHVRWIVSGATLGVLASTILIFLLANNTATLDTYIKLVVGILCLFFVVFQIARDLGMPLPHIPETRNGGITCGTFTGTVSTLSNAAGPIVAIYMIEQNLGKKRMTATMVFTFAIINWLKVPGFLFLGILSPGAVLLALCFLPFIPVGSLLGIWMHKRVNETLFNAIIYAATALSSFSLVYKSIAP</sequence>
<dbReference type="RefSeq" id="WP_200761144.1">
    <property type="nucleotide sequence ID" value="NZ_CP036425.1"/>
</dbReference>
<dbReference type="InterPro" id="IPR002781">
    <property type="entry name" value="TM_pro_TauE-like"/>
</dbReference>
<evidence type="ECO:0000313" key="9">
    <source>
        <dbReference type="EMBL" id="QDU34070.1"/>
    </source>
</evidence>
<gene>
    <name evidence="9" type="ORF">KS4_21320</name>
</gene>
<evidence type="ECO:0000256" key="3">
    <source>
        <dbReference type="ARBA" id="ARBA00022448"/>
    </source>
</evidence>
<feature type="transmembrane region" description="Helical" evidence="8">
    <location>
        <begin position="182"/>
        <end position="206"/>
    </location>
</feature>
<keyword evidence="7 8" id="KW-0472">Membrane</keyword>
<evidence type="ECO:0000313" key="10">
    <source>
        <dbReference type="Proteomes" id="UP000317369"/>
    </source>
</evidence>
<dbReference type="AlphaFoldDB" id="A0A517YV31"/>
<dbReference type="PANTHER" id="PTHR30269">
    <property type="entry name" value="TRANSMEMBRANE PROTEIN YFCA"/>
    <property type="match status" value="1"/>
</dbReference>
<proteinExistence type="inferred from homology"/>
<keyword evidence="4 8" id="KW-1003">Cell membrane</keyword>
<dbReference type="Proteomes" id="UP000317369">
    <property type="component" value="Chromosome"/>
</dbReference>
<comment type="similarity">
    <text evidence="2 8">Belongs to the 4-toluene sulfonate uptake permease (TSUP) (TC 2.A.102) family.</text>
</comment>
<feature type="transmembrane region" description="Helical" evidence="8">
    <location>
        <begin position="212"/>
        <end position="232"/>
    </location>
</feature>
<organism evidence="9 10">
    <name type="scientific">Poriferisphaera corsica</name>
    <dbReference type="NCBI Taxonomy" id="2528020"/>
    <lineage>
        <taxon>Bacteria</taxon>
        <taxon>Pseudomonadati</taxon>
        <taxon>Planctomycetota</taxon>
        <taxon>Phycisphaerae</taxon>
        <taxon>Phycisphaerales</taxon>
        <taxon>Phycisphaeraceae</taxon>
        <taxon>Poriferisphaera</taxon>
    </lineage>
</organism>
<dbReference type="InterPro" id="IPR052017">
    <property type="entry name" value="TSUP"/>
</dbReference>
<comment type="subcellular location">
    <subcellularLocation>
        <location evidence="1 8">Cell membrane</location>
        <topology evidence="1 8">Multi-pass membrane protein</topology>
    </subcellularLocation>
</comment>
<keyword evidence="6 8" id="KW-1133">Transmembrane helix</keyword>
<evidence type="ECO:0000256" key="4">
    <source>
        <dbReference type="ARBA" id="ARBA00022475"/>
    </source>
</evidence>
<accession>A0A517YV31</accession>
<reference evidence="9 10" key="1">
    <citation type="submission" date="2019-02" db="EMBL/GenBank/DDBJ databases">
        <title>Deep-cultivation of Planctomycetes and their phenomic and genomic characterization uncovers novel biology.</title>
        <authorList>
            <person name="Wiegand S."/>
            <person name="Jogler M."/>
            <person name="Boedeker C."/>
            <person name="Pinto D."/>
            <person name="Vollmers J."/>
            <person name="Rivas-Marin E."/>
            <person name="Kohn T."/>
            <person name="Peeters S.H."/>
            <person name="Heuer A."/>
            <person name="Rast P."/>
            <person name="Oberbeckmann S."/>
            <person name="Bunk B."/>
            <person name="Jeske O."/>
            <person name="Meyerdierks A."/>
            <person name="Storesund J.E."/>
            <person name="Kallscheuer N."/>
            <person name="Luecker S."/>
            <person name="Lage O.M."/>
            <person name="Pohl T."/>
            <person name="Merkel B.J."/>
            <person name="Hornburger P."/>
            <person name="Mueller R.-W."/>
            <person name="Bruemmer F."/>
            <person name="Labrenz M."/>
            <person name="Spormann A.M."/>
            <person name="Op den Camp H."/>
            <person name="Overmann J."/>
            <person name="Amann R."/>
            <person name="Jetten M.S.M."/>
            <person name="Mascher T."/>
            <person name="Medema M.H."/>
            <person name="Devos D.P."/>
            <person name="Kaster A.-K."/>
            <person name="Ovreas L."/>
            <person name="Rohde M."/>
            <person name="Galperin M.Y."/>
            <person name="Jogler C."/>
        </authorList>
    </citation>
    <scope>NUCLEOTIDE SEQUENCE [LARGE SCALE GENOMIC DNA]</scope>
    <source>
        <strain evidence="9 10">KS4</strain>
    </source>
</reference>
<dbReference type="GO" id="GO:0005886">
    <property type="term" value="C:plasma membrane"/>
    <property type="evidence" value="ECO:0007669"/>
    <property type="project" value="UniProtKB-SubCell"/>
</dbReference>
<name>A0A517YV31_9BACT</name>
<feature type="transmembrane region" description="Helical" evidence="8">
    <location>
        <begin position="239"/>
        <end position="258"/>
    </location>
</feature>
<evidence type="ECO:0000256" key="1">
    <source>
        <dbReference type="ARBA" id="ARBA00004651"/>
    </source>
</evidence>
<feature type="transmembrane region" description="Helical" evidence="8">
    <location>
        <begin position="109"/>
        <end position="130"/>
    </location>
</feature>
<evidence type="ECO:0000256" key="8">
    <source>
        <dbReference type="RuleBase" id="RU363041"/>
    </source>
</evidence>
<feature type="transmembrane region" description="Helical" evidence="8">
    <location>
        <begin position="7"/>
        <end position="27"/>
    </location>
</feature>
<keyword evidence="3" id="KW-0813">Transport</keyword>
<dbReference type="PANTHER" id="PTHR30269:SF23">
    <property type="entry name" value="MEMBRANE TRANSPORTER PROTEIN YDHB-RELATED"/>
    <property type="match status" value="1"/>
</dbReference>
<evidence type="ECO:0000256" key="7">
    <source>
        <dbReference type="ARBA" id="ARBA00023136"/>
    </source>
</evidence>
<protein>
    <recommendedName>
        <fullName evidence="8">Probable membrane transporter protein</fullName>
    </recommendedName>
</protein>
<evidence type="ECO:0000256" key="5">
    <source>
        <dbReference type="ARBA" id="ARBA00022692"/>
    </source>
</evidence>
<keyword evidence="10" id="KW-1185">Reference proteome</keyword>
<evidence type="ECO:0000256" key="2">
    <source>
        <dbReference type="ARBA" id="ARBA00009142"/>
    </source>
</evidence>